<gene>
    <name evidence="5" type="ORF">HJC23_007424</name>
</gene>
<feature type="compositionally biased region" description="Polar residues" evidence="3">
    <location>
        <begin position="67"/>
        <end position="86"/>
    </location>
</feature>
<comment type="caution">
    <text evidence="5">The sequence shown here is derived from an EMBL/GenBank/DDBJ whole genome shotgun (WGS) entry which is preliminary data.</text>
</comment>
<reference evidence="5 6" key="1">
    <citation type="journal article" date="2020" name="G3 (Bethesda)">
        <title>Improved Reference Genome for Cyclotella cryptica CCMP332, a Model for Cell Wall Morphogenesis, Salinity Adaptation, and Lipid Production in Diatoms (Bacillariophyta).</title>
        <authorList>
            <person name="Roberts W.R."/>
            <person name="Downey K.M."/>
            <person name="Ruck E.C."/>
            <person name="Traller J.C."/>
            <person name="Alverson A.J."/>
        </authorList>
    </citation>
    <scope>NUCLEOTIDE SEQUENCE [LARGE SCALE GENOMIC DNA]</scope>
    <source>
        <strain evidence="5 6">CCMP332</strain>
    </source>
</reference>
<evidence type="ECO:0000313" key="6">
    <source>
        <dbReference type="Proteomes" id="UP001516023"/>
    </source>
</evidence>
<accession>A0ABD3QJC3</accession>
<evidence type="ECO:0000256" key="2">
    <source>
        <dbReference type="ARBA" id="ARBA00022679"/>
    </source>
</evidence>
<dbReference type="PANTHER" id="PTHR31121">
    <property type="entry name" value="ALPHA-1,2 MANNOSYLTRANSFERASE KTR1"/>
    <property type="match status" value="1"/>
</dbReference>
<evidence type="ECO:0000256" key="1">
    <source>
        <dbReference type="ARBA" id="ARBA00007677"/>
    </source>
</evidence>
<dbReference type="PANTHER" id="PTHR31121:SF6">
    <property type="entry name" value="ALPHA-1,2 MANNOSYLTRANSFERASE KTR1"/>
    <property type="match status" value="1"/>
</dbReference>
<organism evidence="5 6">
    <name type="scientific">Cyclotella cryptica</name>
    <dbReference type="NCBI Taxonomy" id="29204"/>
    <lineage>
        <taxon>Eukaryota</taxon>
        <taxon>Sar</taxon>
        <taxon>Stramenopiles</taxon>
        <taxon>Ochrophyta</taxon>
        <taxon>Bacillariophyta</taxon>
        <taxon>Coscinodiscophyceae</taxon>
        <taxon>Thalassiosirophycidae</taxon>
        <taxon>Stephanodiscales</taxon>
        <taxon>Stephanodiscaceae</taxon>
        <taxon>Cyclotella</taxon>
    </lineage>
</organism>
<dbReference type="InterPro" id="IPR029044">
    <property type="entry name" value="Nucleotide-diphossugar_trans"/>
</dbReference>
<evidence type="ECO:0000256" key="3">
    <source>
        <dbReference type="SAM" id="MobiDB-lite"/>
    </source>
</evidence>
<dbReference type="EMBL" id="JABMIG020000035">
    <property type="protein sequence ID" value="KAL3799951.1"/>
    <property type="molecule type" value="Genomic_DNA"/>
</dbReference>
<dbReference type="Proteomes" id="UP001516023">
    <property type="component" value="Unassembled WGS sequence"/>
</dbReference>
<name>A0ABD3QJC3_9STRA</name>
<dbReference type="GO" id="GO:0016740">
    <property type="term" value="F:transferase activity"/>
    <property type="evidence" value="ECO:0007669"/>
    <property type="project" value="UniProtKB-KW"/>
</dbReference>
<dbReference type="InterPro" id="IPR002685">
    <property type="entry name" value="Glyco_trans_15"/>
</dbReference>
<proteinExistence type="inferred from homology"/>
<sequence length="453" mass="53455">MKHQSLANAKSKRSKKYCRMPSLLLCILFFFMLFIACFQVYIFHSHTTLNYGNDPDVPTQKDDRENNAQLQSSNQRQSPTQSKKTQPTDVIVYLAQFGKYHTSYGFQQNSNKESITGLSKLNKSLELLYRNYVDSFPSCDILIFFDSDHAPDNETMVELRRDRPQLQFRELKGKWWELPHGLKPIDRFQWNRPAFSIGYRHMIRWFAILIWKYLWDEGYSHVMRIDDDSYLHSKIKYNIFDFMRRNNKRYGFRMPVLEEAVGVGYDVIIDEFLNVNPNTTSQDLIDTFRKERYVGFYNNWFIADISFFLTPPASLLLDLIDQIDIIYTQRTGDLVIHSTVVRLFLNPNQIQWFRDFTYEHMTLCRKEKCGAWVTNGCPQNGGISRGIGAHTDEEWMEFSRKVTDRFKDKTCIASLTAGIDFIGAEDIRYCSKIYSRCRFYMEMLINQTANTTN</sequence>
<dbReference type="Pfam" id="PF01793">
    <property type="entry name" value="Glyco_transf_15"/>
    <property type="match status" value="1"/>
</dbReference>
<evidence type="ECO:0000256" key="4">
    <source>
        <dbReference type="SAM" id="Phobius"/>
    </source>
</evidence>
<evidence type="ECO:0000313" key="5">
    <source>
        <dbReference type="EMBL" id="KAL3799951.1"/>
    </source>
</evidence>
<feature type="region of interest" description="Disordered" evidence="3">
    <location>
        <begin position="54"/>
        <end position="86"/>
    </location>
</feature>
<comment type="similarity">
    <text evidence="1">Belongs to the glycosyltransferase 15 family.</text>
</comment>
<keyword evidence="6" id="KW-1185">Reference proteome</keyword>
<keyword evidence="4" id="KW-0812">Transmembrane</keyword>
<keyword evidence="2" id="KW-0808">Transferase</keyword>
<protein>
    <submittedName>
        <fullName evidence="5">Uncharacterized protein</fullName>
    </submittedName>
</protein>
<dbReference type="Gene3D" id="3.90.550.10">
    <property type="entry name" value="Spore Coat Polysaccharide Biosynthesis Protein SpsA, Chain A"/>
    <property type="match status" value="1"/>
</dbReference>
<feature type="transmembrane region" description="Helical" evidence="4">
    <location>
        <begin position="21"/>
        <end position="43"/>
    </location>
</feature>
<dbReference type="SUPFAM" id="SSF53448">
    <property type="entry name" value="Nucleotide-diphospho-sugar transferases"/>
    <property type="match status" value="1"/>
</dbReference>
<dbReference type="AlphaFoldDB" id="A0ABD3QJC3"/>
<keyword evidence="4" id="KW-1133">Transmembrane helix</keyword>
<keyword evidence="4" id="KW-0472">Membrane</keyword>